<gene>
    <name evidence="7" type="ORF">IMCC12053_2347</name>
</gene>
<dbReference type="PANTHER" id="PTHR36838">
    <property type="entry name" value="AUXIN EFFLUX CARRIER FAMILY PROTEIN"/>
    <property type="match status" value="1"/>
</dbReference>
<sequence>MQALLEVVFPVFIIVGYGYLAAWRKWVSETTIDGVMSFAQNFAVPLLLFSGISQINLGQNFHAPLLLSFYAGAFAGGAFAFLGARYIFKRSLTDCVAIGFIGLFSNSLLLGIPITERAYGTDALGWNFAIVSIHAPILYSVGIAFMEYAKAKGQGLSPAKLARQIARSVLRNPLVLGIAAGWIVNIGQIELPKFAWDAVGMMKSAAIPAALFGLGGVLVRYKPEGDMRVILWAITASLLVHPLITYGMGHFVFDLETGALRSATITAAMAPGVNAYLFANMYGSAKRVAATSVLLATALTVVTSWVWLAVLP</sequence>
<dbReference type="AlphaFoldDB" id="A0A0N9ZH10"/>
<accession>A0A0N9ZH10</accession>
<dbReference type="Pfam" id="PF03547">
    <property type="entry name" value="Mem_trans"/>
    <property type="match status" value="1"/>
</dbReference>
<organism evidence="7 8">
    <name type="scientific">Celeribacter marinus</name>
    <dbReference type="NCBI Taxonomy" id="1397108"/>
    <lineage>
        <taxon>Bacteria</taxon>
        <taxon>Pseudomonadati</taxon>
        <taxon>Pseudomonadota</taxon>
        <taxon>Alphaproteobacteria</taxon>
        <taxon>Rhodobacterales</taxon>
        <taxon>Roseobacteraceae</taxon>
        <taxon>Celeribacter</taxon>
    </lineage>
</organism>
<keyword evidence="8" id="KW-1185">Reference proteome</keyword>
<evidence type="ECO:0000313" key="8">
    <source>
        <dbReference type="Proteomes" id="UP000064920"/>
    </source>
</evidence>
<name>A0A0N9ZH10_9RHOB</name>
<proteinExistence type="predicted"/>
<dbReference type="EMBL" id="CP012023">
    <property type="protein sequence ID" value="ALI56294.1"/>
    <property type="molecule type" value="Genomic_DNA"/>
</dbReference>
<keyword evidence="4" id="KW-0812">Transmembrane</keyword>
<evidence type="ECO:0000256" key="5">
    <source>
        <dbReference type="ARBA" id="ARBA00022989"/>
    </source>
</evidence>
<dbReference type="GO" id="GO:0016020">
    <property type="term" value="C:membrane"/>
    <property type="evidence" value="ECO:0007669"/>
    <property type="project" value="UniProtKB-SubCell"/>
</dbReference>
<evidence type="ECO:0000256" key="1">
    <source>
        <dbReference type="ARBA" id="ARBA00004141"/>
    </source>
</evidence>
<dbReference type="Proteomes" id="UP000064920">
    <property type="component" value="Chromosome"/>
</dbReference>
<dbReference type="RefSeq" id="WP_062219174.1">
    <property type="nucleotide sequence ID" value="NZ_CP012023.1"/>
</dbReference>
<protein>
    <submittedName>
        <fullName evidence="7">Malonate transporter</fullName>
    </submittedName>
</protein>
<evidence type="ECO:0000256" key="6">
    <source>
        <dbReference type="ARBA" id="ARBA00023136"/>
    </source>
</evidence>
<keyword evidence="6" id="KW-0472">Membrane</keyword>
<dbReference type="KEGG" id="cmar:IMCC12053_2347"/>
<evidence type="ECO:0000313" key="7">
    <source>
        <dbReference type="EMBL" id="ALI56294.1"/>
    </source>
</evidence>
<dbReference type="OrthoDB" id="9810457at2"/>
<dbReference type="PATRIC" id="fig|1397108.4.peg.2399"/>
<reference evidence="7 8" key="1">
    <citation type="submission" date="2015-05" db="EMBL/GenBank/DDBJ databases">
        <authorList>
            <person name="Wang D.B."/>
            <person name="Wang M."/>
        </authorList>
    </citation>
    <scope>NUCLEOTIDE SEQUENCE [LARGE SCALE GENOMIC DNA]</scope>
    <source>
        <strain evidence="7 8">IMCC 12053</strain>
    </source>
</reference>
<keyword evidence="3" id="KW-1003">Cell membrane</keyword>
<keyword evidence="5" id="KW-1133">Transmembrane helix</keyword>
<evidence type="ECO:0000256" key="4">
    <source>
        <dbReference type="ARBA" id="ARBA00022692"/>
    </source>
</evidence>
<evidence type="ECO:0000256" key="2">
    <source>
        <dbReference type="ARBA" id="ARBA00022448"/>
    </source>
</evidence>
<dbReference type="STRING" id="1397108.IMCC12053_2347"/>
<dbReference type="GO" id="GO:0055085">
    <property type="term" value="P:transmembrane transport"/>
    <property type="evidence" value="ECO:0007669"/>
    <property type="project" value="InterPro"/>
</dbReference>
<keyword evidence="2" id="KW-0813">Transport</keyword>
<evidence type="ECO:0000256" key="3">
    <source>
        <dbReference type="ARBA" id="ARBA00022475"/>
    </source>
</evidence>
<dbReference type="InterPro" id="IPR004776">
    <property type="entry name" value="Mem_transp_PIN-like"/>
</dbReference>
<dbReference type="PANTHER" id="PTHR36838:SF3">
    <property type="entry name" value="TRANSPORTER AUXIN EFFLUX CARRIER EC FAMILY"/>
    <property type="match status" value="1"/>
</dbReference>
<comment type="subcellular location">
    <subcellularLocation>
        <location evidence="1">Membrane</location>
        <topology evidence="1">Multi-pass membrane protein</topology>
    </subcellularLocation>
</comment>